<dbReference type="GeneID" id="19877911"/>
<dbReference type="Proteomes" id="UP000011081">
    <property type="component" value="Unassembled WGS sequence"/>
</dbReference>
<evidence type="ECO:0000313" key="3">
    <source>
        <dbReference type="Proteomes" id="UP000011081"/>
    </source>
</evidence>
<dbReference type="EMBL" id="GL877404">
    <property type="protein sequence ID" value="ELA48410.1"/>
    <property type="molecule type" value="Genomic_DNA"/>
</dbReference>
<sequence length="151" mass="17861">MMTRNKYHTTNRQQSMIDLLRFLLQSKDLMALLHKLIEERVSRVSEEFTFHILPQTYICVWKFLIAGIFYLFLVSLPNNINIFTLPESASSERLFPTNNHEIINLEWNIFISDVKMPQQPETPENHIVWCHAMARNRSNMNTTTLYLPSMS</sequence>
<organism evidence="2 3">
    <name type="scientific">Vavraia culicis (isolate floridensis)</name>
    <name type="common">Microsporidian parasite</name>
    <dbReference type="NCBI Taxonomy" id="948595"/>
    <lineage>
        <taxon>Eukaryota</taxon>
        <taxon>Fungi</taxon>
        <taxon>Fungi incertae sedis</taxon>
        <taxon>Microsporidia</taxon>
        <taxon>Pleistophoridae</taxon>
        <taxon>Vavraia</taxon>
    </lineage>
</organism>
<accession>L2GZB7</accession>
<keyword evidence="3" id="KW-1185">Reference proteome</keyword>
<proteinExistence type="predicted"/>
<keyword evidence="1" id="KW-0472">Membrane</keyword>
<reference evidence="3" key="1">
    <citation type="submission" date="2011-03" db="EMBL/GenBank/DDBJ databases">
        <title>The genome sequence of Vavraia culicis strain floridensis.</title>
        <authorList>
            <consortium name="The Broad Institute Genome Sequencing Platform"/>
            <person name="Cuomo C."/>
            <person name="Becnel J."/>
            <person name="Sanscrainte N."/>
            <person name="Young S.K."/>
            <person name="Zeng Q."/>
            <person name="Gargeya S."/>
            <person name="Fitzgerald M."/>
            <person name="Haas B."/>
            <person name="Abouelleil A."/>
            <person name="Alvarado L."/>
            <person name="Arachchi H.M."/>
            <person name="Berlin A."/>
            <person name="Chapman S.B."/>
            <person name="Gearin G."/>
            <person name="Goldberg J."/>
            <person name="Griggs A."/>
            <person name="Gujja S."/>
            <person name="Hansen M."/>
            <person name="Heiman D."/>
            <person name="Howarth C."/>
            <person name="Larimer J."/>
            <person name="Lui A."/>
            <person name="MacDonald P.J.P."/>
            <person name="McCowen C."/>
            <person name="Montmayeur A."/>
            <person name="Murphy C."/>
            <person name="Neiman D."/>
            <person name="Pearson M."/>
            <person name="Priest M."/>
            <person name="Roberts A."/>
            <person name="Saif S."/>
            <person name="Shea T."/>
            <person name="Sisk P."/>
            <person name="Stolte C."/>
            <person name="Sykes S."/>
            <person name="Wortman J."/>
            <person name="Nusbaum C."/>
            <person name="Birren B."/>
        </authorList>
    </citation>
    <scope>NUCLEOTIDE SEQUENCE [LARGE SCALE GENOMIC DNA]</scope>
    <source>
        <strain evidence="3">floridensis</strain>
    </source>
</reference>
<feature type="transmembrane region" description="Helical" evidence="1">
    <location>
        <begin position="52"/>
        <end position="73"/>
    </location>
</feature>
<evidence type="ECO:0000313" key="2">
    <source>
        <dbReference type="EMBL" id="ELA48410.1"/>
    </source>
</evidence>
<gene>
    <name evidence="2" type="ORF">VCUG_00019</name>
</gene>
<evidence type="ECO:0000256" key="1">
    <source>
        <dbReference type="SAM" id="Phobius"/>
    </source>
</evidence>
<dbReference type="AlphaFoldDB" id="L2GZB7"/>
<keyword evidence="1" id="KW-0812">Transmembrane</keyword>
<dbReference type="InParanoid" id="L2GZB7"/>
<protein>
    <submittedName>
        <fullName evidence="2">Uncharacterized protein</fullName>
    </submittedName>
</protein>
<dbReference type="RefSeq" id="XP_008073040.1">
    <property type="nucleotide sequence ID" value="XM_008074849.1"/>
</dbReference>
<dbReference type="HOGENOM" id="CLU_1732869_0_0_1"/>
<name>L2GZB7_VAVCU</name>
<dbReference type="VEuPathDB" id="MicrosporidiaDB:VCUG_00019"/>
<keyword evidence="1" id="KW-1133">Transmembrane helix</keyword>